<accession>A0A8B8NQT7</accession>
<evidence type="ECO:0000256" key="10">
    <source>
        <dbReference type="SAM" id="Phobius"/>
    </source>
</evidence>
<feature type="active site" evidence="8">
    <location>
        <position position="560"/>
    </location>
</feature>
<dbReference type="KEGG" id="rarg:115736799"/>
<keyword evidence="10" id="KW-0472">Membrane</keyword>
<dbReference type="GO" id="GO:0030245">
    <property type="term" value="P:cellulose catabolic process"/>
    <property type="evidence" value="ECO:0007669"/>
    <property type="project" value="UniProtKB-KW"/>
</dbReference>
<dbReference type="AlphaFoldDB" id="A0A8B8NQT7"/>
<protein>
    <recommendedName>
        <fullName evidence="9">Endoglucanase</fullName>
        <ecNumber evidence="9">3.2.1.4</ecNumber>
    </recommendedName>
</protein>
<keyword evidence="7 8" id="KW-0624">Polysaccharide degradation</keyword>
<proteinExistence type="inferred from homology"/>
<evidence type="ECO:0000256" key="2">
    <source>
        <dbReference type="ARBA" id="ARBA00007072"/>
    </source>
</evidence>
<comment type="similarity">
    <text evidence="2 8 9">Belongs to the glycosyl hydrolase 9 (cellulase E) family.</text>
</comment>
<name>A0A8B8NQT7_9MYRT</name>
<evidence type="ECO:0000256" key="8">
    <source>
        <dbReference type="PROSITE-ProRule" id="PRU10059"/>
    </source>
</evidence>
<evidence type="ECO:0000256" key="1">
    <source>
        <dbReference type="ARBA" id="ARBA00000966"/>
    </source>
</evidence>
<dbReference type="EC" id="3.2.1.4" evidence="9"/>
<reference evidence="13" key="2">
    <citation type="submission" date="2025-08" db="UniProtKB">
        <authorList>
            <consortium name="RefSeq"/>
        </authorList>
    </citation>
    <scope>IDENTIFICATION</scope>
    <source>
        <tissue evidence="13">Leaf</tissue>
    </source>
</reference>
<feature type="transmembrane region" description="Helical" evidence="10">
    <location>
        <begin position="122"/>
        <end position="143"/>
    </location>
</feature>
<keyword evidence="12" id="KW-1185">Reference proteome</keyword>
<keyword evidence="3 8" id="KW-0378">Hydrolase</keyword>
<evidence type="ECO:0000259" key="11">
    <source>
        <dbReference type="Pfam" id="PF00759"/>
    </source>
</evidence>
<evidence type="ECO:0000313" key="13">
    <source>
        <dbReference type="RefSeq" id="XP_030524529.1"/>
    </source>
</evidence>
<evidence type="ECO:0000256" key="4">
    <source>
        <dbReference type="ARBA" id="ARBA00023001"/>
    </source>
</evidence>
<evidence type="ECO:0000256" key="6">
    <source>
        <dbReference type="ARBA" id="ARBA00023295"/>
    </source>
</evidence>
<dbReference type="SUPFAM" id="SSF48208">
    <property type="entry name" value="Six-hairpin glycosidases"/>
    <property type="match status" value="1"/>
</dbReference>
<evidence type="ECO:0000313" key="12">
    <source>
        <dbReference type="Proteomes" id="UP000827889"/>
    </source>
</evidence>
<dbReference type="Proteomes" id="UP000827889">
    <property type="component" value="Chromosome 2"/>
</dbReference>
<comment type="catalytic activity">
    <reaction evidence="1 9">
        <text>Endohydrolysis of (1-&gt;4)-beta-D-glucosidic linkages in cellulose, lichenin and cereal beta-D-glucans.</text>
        <dbReference type="EC" id="3.2.1.4"/>
    </reaction>
</comment>
<dbReference type="PROSITE" id="PS00592">
    <property type="entry name" value="GH9_2"/>
    <property type="match status" value="1"/>
</dbReference>
<dbReference type="Gene3D" id="1.50.10.10">
    <property type="match status" value="1"/>
</dbReference>
<sequence>MHKICNLLFLKEILILKHSPLPSSYQEAYSQTSIFLTMARSDHSIGSPSHNSAVDADVSSVRFVHTSAGRILPSDSRWNSIELSFNLFPQSQTNGYESIPSKFSKSYDYDLIITDKKHFKRVLYIATSIVLVVLALVLLVLFLPRKHKHHGPSNNLTLAVNQALAFFDAQKSGYYPKNSPVKFRGDSGLQDGNATQAGLLGGFYDSGNNIKFSFPTAYTVTLLSWSVLEYHEKYAGIGELDHARDIIRWGSNYLLKLFIPPNVTSDPILYSQVGGAQNDTEGGDNDTSCWQRPEDMSYVRPVSSCDIVASDLAGEVVAGLSAASLVFKDEKNYAIQLTAAAETLFDLAIKEDPTKQGTYSAVDECRGDARAFYNSTSFKDDLVWGGTWLFLATGNASYLEYATRNFSSALQEERAGERGVFYWNNKLLGSAVLLARILYFRDLGYPYEDSFASSANVTESALCSYLSDQSFNKTQGGLILLKPDSRSPLQYAATAAFLSKLYSDYLNLLRRTGGVCRDQVFSVQMLQSFSSSQIDYILGDNPMKMSYIVGFGGQYPLHVHHRSASIPWDGRKYSCSEGDRWLHSQDPNPNILLGAMVGGPDRFDHFIDKRDKPWFTEPSIASNAGLVAALIAHHNPPRHPADSSGINLGIDQTGIFEKIHPPS</sequence>
<dbReference type="InterPro" id="IPR012341">
    <property type="entry name" value="6hp_glycosidase-like_sf"/>
</dbReference>
<dbReference type="PANTHER" id="PTHR22298">
    <property type="entry name" value="ENDO-1,4-BETA-GLUCANASE"/>
    <property type="match status" value="1"/>
</dbReference>
<dbReference type="InterPro" id="IPR001701">
    <property type="entry name" value="Glyco_hydro_9"/>
</dbReference>
<evidence type="ECO:0000256" key="7">
    <source>
        <dbReference type="ARBA" id="ARBA00023326"/>
    </source>
</evidence>
<dbReference type="Pfam" id="PF00759">
    <property type="entry name" value="Glyco_hydro_9"/>
    <property type="match status" value="1"/>
</dbReference>
<dbReference type="GeneID" id="115736799"/>
<keyword evidence="5 8" id="KW-0119">Carbohydrate metabolism</keyword>
<dbReference type="OrthoDB" id="10257085at2759"/>
<gene>
    <name evidence="13" type="primary">LOC115736799</name>
</gene>
<evidence type="ECO:0000256" key="9">
    <source>
        <dbReference type="RuleBase" id="RU361166"/>
    </source>
</evidence>
<evidence type="ECO:0000256" key="3">
    <source>
        <dbReference type="ARBA" id="ARBA00022801"/>
    </source>
</evidence>
<keyword evidence="10" id="KW-1133">Transmembrane helix</keyword>
<keyword evidence="10" id="KW-0812">Transmembrane</keyword>
<feature type="domain" description="Glycoside hydrolase family 9" evidence="11">
    <location>
        <begin position="159"/>
        <end position="630"/>
    </location>
</feature>
<organism evidence="12 13">
    <name type="scientific">Rhodamnia argentea</name>
    <dbReference type="NCBI Taxonomy" id="178133"/>
    <lineage>
        <taxon>Eukaryota</taxon>
        <taxon>Viridiplantae</taxon>
        <taxon>Streptophyta</taxon>
        <taxon>Embryophyta</taxon>
        <taxon>Tracheophyta</taxon>
        <taxon>Spermatophyta</taxon>
        <taxon>Magnoliopsida</taxon>
        <taxon>eudicotyledons</taxon>
        <taxon>Gunneridae</taxon>
        <taxon>Pentapetalae</taxon>
        <taxon>rosids</taxon>
        <taxon>malvids</taxon>
        <taxon>Myrtales</taxon>
        <taxon>Myrtaceae</taxon>
        <taxon>Myrtoideae</taxon>
        <taxon>Myrteae</taxon>
        <taxon>Australasian group</taxon>
        <taxon>Rhodamnia</taxon>
    </lineage>
</organism>
<evidence type="ECO:0000256" key="5">
    <source>
        <dbReference type="ARBA" id="ARBA00023277"/>
    </source>
</evidence>
<keyword evidence="6 8" id="KW-0326">Glycosidase</keyword>
<keyword evidence="4 9" id="KW-0136">Cellulose degradation</keyword>
<dbReference type="InterPro" id="IPR018221">
    <property type="entry name" value="Glyco_hydro_9_His_AS"/>
</dbReference>
<dbReference type="InterPro" id="IPR008928">
    <property type="entry name" value="6-hairpin_glycosidase_sf"/>
</dbReference>
<reference evidence="12" key="1">
    <citation type="submission" date="2025-05" db="UniProtKB">
        <authorList>
            <consortium name="RefSeq"/>
        </authorList>
    </citation>
    <scope>NUCLEOTIDE SEQUENCE [LARGE SCALE GENOMIC DNA]</scope>
</reference>
<dbReference type="RefSeq" id="XP_030524529.1">
    <property type="nucleotide sequence ID" value="XM_030668669.2"/>
</dbReference>
<dbReference type="GO" id="GO:0008810">
    <property type="term" value="F:cellulase activity"/>
    <property type="evidence" value="ECO:0007669"/>
    <property type="project" value="UniProtKB-EC"/>
</dbReference>